<keyword evidence="2" id="KW-1185">Reference proteome</keyword>
<proteinExistence type="predicted"/>
<protein>
    <submittedName>
        <fullName evidence="1">Uncharacterized protein</fullName>
    </submittedName>
</protein>
<dbReference type="EMBL" id="CAJHNH020002905">
    <property type="protein sequence ID" value="CAG5128063.1"/>
    <property type="molecule type" value="Genomic_DNA"/>
</dbReference>
<reference evidence="1" key="1">
    <citation type="submission" date="2021-04" db="EMBL/GenBank/DDBJ databases">
        <authorList>
            <consortium name="Molecular Ecology Group"/>
        </authorList>
    </citation>
    <scope>NUCLEOTIDE SEQUENCE</scope>
</reference>
<sequence>MEDIDVDCADYFKSPVVSKKHTAFDQPEDDSLGYFSGELNTASLNLKDDMSGQTRLIENSEPRVFSLESSLSKLNISSSCKSDSDQCDSGVVVEKPFESTDSVTKPESCHWVSTHFSSDQILDIFRGDEDGDK</sequence>
<evidence type="ECO:0000313" key="1">
    <source>
        <dbReference type="EMBL" id="CAG5128063.1"/>
    </source>
</evidence>
<dbReference type="AlphaFoldDB" id="A0A8S3ZF79"/>
<accession>A0A8S3ZF79</accession>
<dbReference type="Proteomes" id="UP000678393">
    <property type="component" value="Unassembled WGS sequence"/>
</dbReference>
<organism evidence="1 2">
    <name type="scientific">Candidula unifasciata</name>
    <dbReference type="NCBI Taxonomy" id="100452"/>
    <lineage>
        <taxon>Eukaryota</taxon>
        <taxon>Metazoa</taxon>
        <taxon>Spiralia</taxon>
        <taxon>Lophotrochozoa</taxon>
        <taxon>Mollusca</taxon>
        <taxon>Gastropoda</taxon>
        <taxon>Heterobranchia</taxon>
        <taxon>Euthyneura</taxon>
        <taxon>Panpulmonata</taxon>
        <taxon>Eupulmonata</taxon>
        <taxon>Stylommatophora</taxon>
        <taxon>Helicina</taxon>
        <taxon>Helicoidea</taxon>
        <taxon>Geomitridae</taxon>
        <taxon>Candidula</taxon>
    </lineage>
</organism>
<gene>
    <name evidence="1" type="ORF">CUNI_LOCUS13621</name>
</gene>
<name>A0A8S3ZF79_9EUPU</name>
<evidence type="ECO:0000313" key="2">
    <source>
        <dbReference type="Proteomes" id="UP000678393"/>
    </source>
</evidence>
<comment type="caution">
    <text evidence="1">The sequence shown here is derived from an EMBL/GenBank/DDBJ whole genome shotgun (WGS) entry which is preliminary data.</text>
</comment>